<keyword evidence="1" id="KW-0732">Signal</keyword>
<name>A0A5C6XA78_9DELT</name>
<dbReference type="Pfam" id="PF01847">
    <property type="entry name" value="VHL"/>
    <property type="match status" value="1"/>
</dbReference>
<dbReference type="InterPro" id="IPR024053">
    <property type="entry name" value="VHL_beta_dom"/>
</dbReference>
<protein>
    <recommendedName>
        <fullName evidence="2">von Hippel-Lindau disease tumour suppressor beta domain-containing protein</fullName>
    </recommendedName>
</protein>
<feature type="domain" description="von Hippel-Lindau disease tumour suppressor beta" evidence="2">
    <location>
        <begin position="87"/>
        <end position="141"/>
    </location>
</feature>
<accession>A0A5C6XA78</accession>
<feature type="signal peptide" evidence="1">
    <location>
        <begin position="1"/>
        <end position="34"/>
    </location>
</feature>
<organism evidence="3 4">
    <name type="scientific">Lujinxingia vulgaris</name>
    <dbReference type="NCBI Taxonomy" id="2600176"/>
    <lineage>
        <taxon>Bacteria</taxon>
        <taxon>Deltaproteobacteria</taxon>
        <taxon>Bradymonadales</taxon>
        <taxon>Lujinxingiaceae</taxon>
        <taxon>Lujinxingia</taxon>
    </lineage>
</organism>
<evidence type="ECO:0000313" key="4">
    <source>
        <dbReference type="Proteomes" id="UP000321412"/>
    </source>
</evidence>
<dbReference type="RefSeq" id="WP_146981503.1">
    <property type="nucleotide sequence ID" value="NZ_VOSM01000004.1"/>
</dbReference>
<dbReference type="InterPro" id="IPR037140">
    <property type="entry name" value="VHL_beta_dom_sf"/>
</dbReference>
<evidence type="ECO:0000259" key="2">
    <source>
        <dbReference type="Pfam" id="PF01847"/>
    </source>
</evidence>
<evidence type="ECO:0000313" key="3">
    <source>
        <dbReference type="EMBL" id="TXD37296.1"/>
    </source>
</evidence>
<dbReference type="OrthoDB" id="8372416at2"/>
<reference evidence="3 4" key="1">
    <citation type="submission" date="2019-08" db="EMBL/GenBank/DDBJ databases">
        <title>Bradymonadales sp. TMQ4.</title>
        <authorList>
            <person name="Liang Q."/>
        </authorList>
    </citation>
    <scope>NUCLEOTIDE SEQUENCE [LARGE SCALE GENOMIC DNA]</scope>
    <source>
        <strain evidence="3 4">TMQ4</strain>
    </source>
</reference>
<dbReference type="Proteomes" id="UP000321412">
    <property type="component" value="Unassembled WGS sequence"/>
</dbReference>
<feature type="chain" id="PRO_5022797920" description="von Hippel-Lindau disease tumour suppressor beta domain-containing protein" evidence="1">
    <location>
        <begin position="35"/>
        <end position="161"/>
    </location>
</feature>
<dbReference type="Gene3D" id="2.60.40.780">
    <property type="entry name" value="von Hippel-Lindau disease tumour suppressor, beta domain"/>
    <property type="match status" value="1"/>
</dbReference>
<evidence type="ECO:0000256" key="1">
    <source>
        <dbReference type="SAM" id="SignalP"/>
    </source>
</evidence>
<dbReference type="EMBL" id="VOSM01000004">
    <property type="protein sequence ID" value="TXD37296.1"/>
    <property type="molecule type" value="Genomic_DNA"/>
</dbReference>
<dbReference type="AlphaFoldDB" id="A0A5C6XA78"/>
<gene>
    <name evidence="3" type="ORF">FRC98_11235</name>
</gene>
<dbReference type="InterPro" id="IPR036208">
    <property type="entry name" value="VHL_sf"/>
</dbReference>
<keyword evidence="4" id="KW-1185">Reference proteome</keyword>
<sequence>MAVFVSFPRPFRAHSPARLHLLALLLLSSLLVHCIDDEARDFDDYLLEMESRGLYDPTEDPYAEDSDLPPAIEASLCSLPGNGPARTVSFENSTSVDLDIFWVDVQCTLRPYGMVAPGQRHDQPTFEGHAWRFHIAGSTRPVFEVLLDASTPNPVVIEGQQ</sequence>
<dbReference type="SUPFAM" id="SSF49468">
    <property type="entry name" value="VHL"/>
    <property type="match status" value="1"/>
</dbReference>
<proteinExistence type="predicted"/>
<comment type="caution">
    <text evidence="3">The sequence shown here is derived from an EMBL/GenBank/DDBJ whole genome shotgun (WGS) entry which is preliminary data.</text>
</comment>